<dbReference type="Pfam" id="PF02654">
    <property type="entry name" value="CobS"/>
    <property type="match status" value="1"/>
</dbReference>
<organism evidence="20 21">
    <name type="scientific">Sedimentibacter saalensis</name>
    <dbReference type="NCBI Taxonomy" id="130788"/>
    <lineage>
        <taxon>Bacteria</taxon>
        <taxon>Bacillati</taxon>
        <taxon>Bacillota</taxon>
        <taxon>Tissierellia</taxon>
        <taxon>Sedimentibacter</taxon>
    </lineage>
</organism>
<comment type="caution">
    <text evidence="20">The sequence shown here is derived from an EMBL/GenBank/DDBJ whole genome shotgun (WGS) entry which is preliminary data.</text>
</comment>
<dbReference type="GO" id="GO:0008818">
    <property type="term" value="F:cobalamin 5'-phosphate synthase activity"/>
    <property type="evidence" value="ECO:0007669"/>
    <property type="project" value="UniProtKB-UniRule"/>
</dbReference>
<dbReference type="GO" id="GO:0051073">
    <property type="term" value="F:adenosylcobinamide-GDP ribazoletransferase activity"/>
    <property type="evidence" value="ECO:0007669"/>
    <property type="project" value="UniProtKB-UniRule"/>
</dbReference>
<keyword evidence="13 19" id="KW-0472">Membrane</keyword>
<evidence type="ECO:0000256" key="1">
    <source>
        <dbReference type="ARBA" id="ARBA00001946"/>
    </source>
</evidence>
<protein>
    <recommendedName>
        <fullName evidence="6 19">Adenosylcobinamide-GDP ribazoletransferase</fullName>
        <ecNumber evidence="5 19">2.7.8.26</ecNumber>
    </recommendedName>
    <alternativeName>
        <fullName evidence="16 19">Cobalamin synthase</fullName>
    </alternativeName>
    <alternativeName>
        <fullName evidence="15 19">Cobalamin-5'-phosphate synthase</fullName>
    </alternativeName>
</protein>
<evidence type="ECO:0000256" key="6">
    <source>
        <dbReference type="ARBA" id="ARBA00015850"/>
    </source>
</evidence>
<evidence type="ECO:0000256" key="2">
    <source>
        <dbReference type="ARBA" id="ARBA00004651"/>
    </source>
</evidence>
<evidence type="ECO:0000256" key="9">
    <source>
        <dbReference type="ARBA" id="ARBA00022679"/>
    </source>
</evidence>
<keyword evidence="12 19" id="KW-1133">Transmembrane helix</keyword>
<feature type="transmembrane region" description="Helical" evidence="19">
    <location>
        <begin position="34"/>
        <end position="53"/>
    </location>
</feature>
<evidence type="ECO:0000256" key="10">
    <source>
        <dbReference type="ARBA" id="ARBA00022692"/>
    </source>
</evidence>
<reference evidence="20 21" key="1">
    <citation type="submission" date="2019-07" db="EMBL/GenBank/DDBJ databases">
        <title>Genomic Encyclopedia of Type Strains, Phase I: the one thousand microbial genomes (KMG-I) project.</title>
        <authorList>
            <person name="Kyrpides N."/>
        </authorList>
    </citation>
    <scope>NUCLEOTIDE SEQUENCE [LARGE SCALE GENOMIC DNA]</scope>
    <source>
        <strain evidence="20 21">DSM 13558</strain>
    </source>
</reference>
<dbReference type="InterPro" id="IPR003805">
    <property type="entry name" value="CobS"/>
</dbReference>
<comment type="function">
    <text evidence="14 19">Joins adenosylcobinamide-GDP and alpha-ribazole to generate adenosylcobalamin (Ado-cobalamin). Also synthesizes adenosylcobalamin 5'-phosphate from adenosylcobinamide-GDP and alpha-ribazole 5'-phosphate.</text>
</comment>
<dbReference type="EMBL" id="VLKH01000002">
    <property type="protein sequence ID" value="TWH82504.1"/>
    <property type="molecule type" value="Genomic_DNA"/>
</dbReference>
<comment type="subcellular location">
    <subcellularLocation>
        <location evidence="2 19">Cell membrane</location>
        <topology evidence="2 19">Multi-pass membrane protein</topology>
    </subcellularLocation>
</comment>
<dbReference type="OrthoDB" id="9794626at2"/>
<evidence type="ECO:0000256" key="16">
    <source>
        <dbReference type="ARBA" id="ARBA00032853"/>
    </source>
</evidence>
<evidence type="ECO:0000256" key="8">
    <source>
        <dbReference type="ARBA" id="ARBA00022573"/>
    </source>
</evidence>
<comment type="catalytic activity">
    <reaction evidence="17 19">
        <text>alpha-ribazole + adenosylcob(III)inamide-GDP = adenosylcob(III)alamin + GMP + H(+)</text>
        <dbReference type="Rhea" id="RHEA:16049"/>
        <dbReference type="ChEBI" id="CHEBI:10329"/>
        <dbReference type="ChEBI" id="CHEBI:15378"/>
        <dbReference type="ChEBI" id="CHEBI:18408"/>
        <dbReference type="ChEBI" id="CHEBI:58115"/>
        <dbReference type="ChEBI" id="CHEBI:60487"/>
        <dbReference type="EC" id="2.7.8.26"/>
    </reaction>
</comment>
<keyword evidence="21" id="KW-1185">Reference proteome</keyword>
<evidence type="ECO:0000256" key="19">
    <source>
        <dbReference type="HAMAP-Rule" id="MF_00719"/>
    </source>
</evidence>
<keyword evidence="11 19" id="KW-0460">Magnesium</keyword>
<proteinExistence type="inferred from homology"/>
<evidence type="ECO:0000256" key="7">
    <source>
        <dbReference type="ARBA" id="ARBA00022475"/>
    </source>
</evidence>
<evidence type="ECO:0000256" key="11">
    <source>
        <dbReference type="ARBA" id="ARBA00022842"/>
    </source>
</evidence>
<evidence type="ECO:0000256" key="12">
    <source>
        <dbReference type="ARBA" id="ARBA00022989"/>
    </source>
</evidence>
<comment type="pathway">
    <text evidence="3 19">Cofactor biosynthesis; adenosylcobalamin biosynthesis; adenosylcobalamin from cob(II)yrinate a,c-diamide: step 7/7.</text>
</comment>
<evidence type="ECO:0000256" key="15">
    <source>
        <dbReference type="ARBA" id="ARBA00032605"/>
    </source>
</evidence>
<comment type="similarity">
    <text evidence="4 19">Belongs to the CobS family.</text>
</comment>
<evidence type="ECO:0000313" key="20">
    <source>
        <dbReference type="EMBL" id="TWH82504.1"/>
    </source>
</evidence>
<dbReference type="PANTHER" id="PTHR34148:SF1">
    <property type="entry name" value="ADENOSYLCOBINAMIDE-GDP RIBAZOLETRANSFERASE"/>
    <property type="match status" value="1"/>
</dbReference>
<dbReference type="EC" id="2.7.8.26" evidence="5 19"/>
<comment type="cofactor">
    <cofactor evidence="1 19">
        <name>Mg(2+)</name>
        <dbReference type="ChEBI" id="CHEBI:18420"/>
    </cofactor>
</comment>
<comment type="catalytic activity">
    <reaction evidence="18 19">
        <text>alpha-ribazole 5'-phosphate + adenosylcob(III)inamide-GDP = adenosylcob(III)alamin 5'-phosphate + GMP + H(+)</text>
        <dbReference type="Rhea" id="RHEA:23560"/>
        <dbReference type="ChEBI" id="CHEBI:15378"/>
        <dbReference type="ChEBI" id="CHEBI:57918"/>
        <dbReference type="ChEBI" id="CHEBI:58115"/>
        <dbReference type="ChEBI" id="CHEBI:60487"/>
        <dbReference type="ChEBI" id="CHEBI:60493"/>
        <dbReference type="EC" id="2.7.8.26"/>
    </reaction>
</comment>
<keyword evidence="10 19" id="KW-0812">Transmembrane</keyword>
<dbReference type="GO" id="GO:0005886">
    <property type="term" value="C:plasma membrane"/>
    <property type="evidence" value="ECO:0007669"/>
    <property type="project" value="UniProtKB-SubCell"/>
</dbReference>
<feature type="transmembrane region" description="Helical" evidence="19">
    <location>
        <begin position="107"/>
        <end position="129"/>
    </location>
</feature>
<keyword evidence="8 19" id="KW-0169">Cobalamin biosynthesis</keyword>
<evidence type="ECO:0000256" key="17">
    <source>
        <dbReference type="ARBA" id="ARBA00048623"/>
    </source>
</evidence>
<dbReference type="AlphaFoldDB" id="A0A562JI62"/>
<dbReference type="UniPathway" id="UPA00148">
    <property type="reaction ID" value="UER00238"/>
</dbReference>
<evidence type="ECO:0000256" key="13">
    <source>
        <dbReference type="ARBA" id="ARBA00023136"/>
    </source>
</evidence>
<feature type="transmembrane region" description="Helical" evidence="19">
    <location>
        <begin position="224"/>
        <end position="242"/>
    </location>
</feature>
<evidence type="ECO:0000256" key="18">
    <source>
        <dbReference type="ARBA" id="ARBA00049504"/>
    </source>
</evidence>
<keyword evidence="9 19" id="KW-0808">Transferase</keyword>
<dbReference type="RefSeq" id="WP_145080269.1">
    <property type="nucleotide sequence ID" value="NZ_DAMBUX010000016.1"/>
</dbReference>
<dbReference type="HAMAP" id="MF_00719">
    <property type="entry name" value="CobS"/>
    <property type="match status" value="1"/>
</dbReference>
<keyword evidence="7 19" id="KW-1003">Cell membrane</keyword>
<evidence type="ECO:0000256" key="4">
    <source>
        <dbReference type="ARBA" id="ARBA00010561"/>
    </source>
</evidence>
<gene>
    <name evidence="19" type="primary">cobS</name>
    <name evidence="20" type="ORF">LY60_00804</name>
</gene>
<dbReference type="Proteomes" id="UP000315343">
    <property type="component" value="Unassembled WGS sequence"/>
</dbReference>
<evidence type="ECO:0000256" key="3">
    <source>
        <dbReference type="ARBA" id="ARBA00004663"/>
    </source>
</evidence>
<feature type="transmembrane region" description="Helical" evidence="19">
    <location>
        <begin position="171"/>
        <end position="187"/>
    </location>
</feature>
<name>A0A562JI62_9FIRM</name>
<evidence type="ECO:0000256" key="14">
    <source>
        <dbReference type="ARBA" id="ARBA00025228"/>
    </source>
</evidence>
<sequence>MASGFLTLISFFTRIPVGRKITYDENNFKRALSLYSLMGAVIGILLVAVYFLFGRTYIAFLRGLVLTIGYVAITGGIHLDGAADTSDGLFSGRTGERVFEIMSDSHIGAFGVICLIVILLSQFVLFSFADMFTCFLMPVVGRACLAVSCLGKKYAKKTKGMGTTFIESMDMKTVAVNLIFLAIFVVITPYRMIFAVSCFATIAATLFTAGWIEDKIGGMTGDTCGFIIETSQIIFMILVLFLKG</sequence>
<evidence type="ECO:0000256" key="5">
    <source>
        <dbReference type="ARBA" id="ARBA00013200"/>
    </source>
</evidence>
<dbReference type="PANTHER" id="PTHR34148">
    <property type="entry name" value="ADENOSYLCOBINAMIDE-GDP RIBAZOLETRANSFERASE"/>
    <property type="match status" value="1"/>
</dbReference>
<evidence type="ECO:0000313" key="21">
    <source>
        <dbReference type="Proteomes" id="UP000315343"/>
    </source>
</evidence>
<dbReference type="GO" id="GO:0009236">
    <property type="term" value="P:cobalamin biosynthetic process"/>
    <property type="evidence" value="ECO:0007669"/>
    <property type="project" value="UniProtKB-UniRule"/>
</dbReference>
<accession>A0A562JI62</accession>
<dbReference type="NCBIfam" id="TIGR00317">
    <property type="entry name" value="cobS"/>
    <property type="match status" value="1"/>
</dbReference>